<accession>A0A848CAQ5</accession>
<keyword evidence="5 14" id="KW-0812">Transmembrane</keyword>
<keyword evidence="6" id="KW-0769">Symport</keyword>
<sequence>MMEARYSRPVARLLALMILFFMLFSAASQMVAVGDFFGTFLGMGYEGGVLAGTLIVLVYSMFGGFRGVVLTDIIQFVLLLLSALAVFVVAMQECGGLGPIAEAAARSGRPEFMSLTAGAPKYLMYVITFGCSWMIQANVWQRISATRDTRDARRMTVMSFFVYIPLYLIVVLTGMAGIVLFDTLPKGGVVTALVESSMSPLLAAVVFVGISAAIMSTMDSLINTGAMTLVMDLLPGSYDEKTRLRLSRLATLVIVAVGILISLRIRSIFEITWIASDIITTGVFVPLVLAFFWRRGTSRGALCSMLCGLAYCLYNLAIFLGMPLPAFWEQQSALQVILGVCLSLLVFTVTSLLDEPEYHKADAFLARTRQQAC</sequence>
<dbReference type="Gene3D" id="1.20.1730.10">
    <property type="entry name" value="Sodium/glucose cotransporter"/>
    <property type="match status" value="1"/>
</dbReference>
<name>A0A848CAQ5_9BACT</name>
<evidence type="ECO:0000256" key="3">
    <source>
        <dbReference type="ARBA" id="ARBA00022448"/>
    </source>
</evidence>
<comment type="catalytic activity">
    <reaction evidence="12">
        <text>L-proline(in) + Na(+)(in) = L-proline(out) + Na(+)(out)</text>
        <dbReference type="Rhea" id="RHEA:28967"/>
        <dbReference type="ChEBI" id="CHEBI:29101"/>
        <dbReference type="ChEBI" id="CHEBI:60039"/>
    </reaction>
</comment>
<evidence type="ECO:0000313" key="15">
    <source>
        <dbReference type="EMBL" id="NME51725.1"/>
    </source>
</evidence>
<proteinExistence type="inferred from homology"/>
<evidence type="ECO:0000256" key="8">
    <source>
        <dbReference type="ARBA" id="ARBA00023053"/>
    </source>
</evidence>
<evidence type="ECO:0000256" key="7">
    <source>
        <dbReference type="ARBA" id="ARBA00022989"/>
    </source>
</evidence>
<organism evidence="15 16">
    <name type="scientific">Desulfovibrio piger</name>
    <dbReference type="NCBI Taxonomy" id="901"/>
    <lineage>
        <taxon>Bacteria</taxon>
        <taxon>Pseudomonadati</taxon>
        <taxon>Thermodesulfobacteriota</taxon>
        <taxon>Desulfovibrionia</taxon>
        <taxon>Desulfovibrionales</taxon>
        <taxon>Desulfovibrionaceae</taxon>
        <taxon>Desulfovibrio</taxon>
    </lineage>
</organism>
<evidence type="ECO:0000313" key="16">
    <source>
        <dbReference type="Proteomes" id="UP000522333"/>
    </source>
</evidence>
<comment type="caution">
    <text evidence="15">The sequence shown here is derived from an EMBL/GenBank/DDBJ whole genome shotgun (WGS) entry which is preliminary data.</text>
</comment>
<dbReference type="GO" id="GO:0005886">
    <property type="term" value="C:plasma membrane"/>
    <property type="evidence" value="ECO:0007669"/>
    <property type="project" value="UniProtKB-SubCell"/>
</dbReference>
<feature type="transmembrane region" description="Helical" evidence="14">
    <location>
        <begin position="246"/>
        <end position="265"/>
    </location>
</feature>
<dbReference type="AlphaFoldDB" id="A0A848CAQ5"/>
<evidence type="ECO:0000256" key="6">
    <source>
        <dbReference type="ARBA" id="ARBA00022847"/>
    </source>
</evidence>
<feature type="transmembrane region" description="Helical" evidence="14">
    <location>
        <begin position="201"/>
        <end position="234"/>
    </location>
</feature>
<evidence type="ECO:0000256" key="2">
    <source>
        <dbReference type="ARBA" id="ARBA00006434"/>
    </source>
</evidence>
<feature type="transmembrane region" description="Helical" evidence="14">
    <location>
        <begin position="271"/>
        <end position="293"/>
    </location>
</feature>
<dbReference type="CDD" id="cd10322">
    <property type="entry name" value="SLC5sbd"/>
    <property type="match status" value="1"/>
</dbReference>
<dbReference type="InterPro" id="IPR050277">
    <property type="entry name" value="Sodium:Solute_Symporter"/>
</dbReference>
<feature type="transmembrane region" description="Helical" evidence="14">
    <location>
        <begin position="44"/>
        <end position="62"/>
    </location>
</feature>
<keyword evidence="4" id="KW-1003">Cell membrane</keyword>
<dbReference type="InterPro" id="IPR001734">
    <property type="entry name" value="Na/solute_symporter"/>
</dbReference>
<dbReference type="PROSITE" id="PS50283">
    <property type="entry name" value="NA_SOLUT_SYMP_3"/>
    <property type="match status" value="1"/>
</dbReference>
<evidence type="ECO:0000256" key="14">
    <source>
        <dbReference type="SAM" id="Phobius"/>
    </source>
</evidence>
<dbReference type="Pfam" id="PF00474">
    <property type="entry name" value="SSF"/>
    <property type="match status" value="1"/>
</dbReference>
<evidence type="ECO:0000256" key="9">
    <source>
        <dbReference type="ARBA" id="ARBA00023065"/>
    </source>
</evidence>
<dbReference type="GO" id="GO:0015293">
    <property type="term" value="F:symporter activity"/>
    <property type="evidence" value="ECO:0007669"/>
    <property type="project" value="UniProtKB-KW"/>
</dbReference>
<comment type="similarity">
    <text evidence="2 13">Belongs to the sodium:solute symporter (SSF) (TC 2.A.21) family.</text>
</comment>
<evidence type="ECO:0000256" key="12">
    <source>
        <dbReference type="ARBA" id="ARBA00033708"/>
    </source>
</evidence>
<keyword evidence="9" id="KW-0406">Ion transport</keyword>
<feature type="transmembrane region" description="Helical" evidence="14">
    <location>
        <begin position="160"/>
        <end position="181"/>
    </location>
</feature>
<evidence type="ECO:0000256" key="11">
    <source>
        <dbReference type="ARBA" id="ARBA00023201"/>
    </source>
</evidence>
<evidence type="ECO:0000256" key="13">
    <source>
        <dbReference type="RuleBase" id="RU362091"/>
    </source>
</evidence>
<keyword evidence="7 14" id="KW-1133">Transmembrane helix</keyword>
<dbReference type="PANTHER" id="PTHR48086:SF3">
    <property type="entry name" value="SODIUM_PROLINE SYMPORTER"/>
    <property type="match status" value="1"/>
</dbReference>
<gene>
    <name evidence="15" type="ORF">HF854_04070</name>
</gene>
<dbReference type="InterPro" id="IPR038377">
    <property type="entry name" value="Na/Glc_symporter_sf"/>
</dbReference>
<keyword evidence="3" id="KW-0813">Transport</keyword>
<dbReference type="PANTHER" id="PTHR48086">
    <property type="entry name" value="SODIUM/PROLINE SYMPORTER-RELATED"/>
    <property type="match status" value="1"/>
</dbReference>
<keyword evidence="8" id="KW-0915">Sodium</keyword>
<keyword evidence="11" id="KW-0739">Sodium transport</keyword>
<dbReference type="Proteomes" id="UP000522333">
    <property type="component" value="Unassembled WGS sequence"/>
</dbReference>
<evidence type="ECO:0000256" key="5">
    <source>
        <dbReference type="ARBA" id="ARBA00022692"/>
    </source>
</evidence>
<evidence type="ECO:0000256" key="4">
    <source>
        <dbReference type="ARBA" id="ARBA00022475"/>
    </source>
</evidence>
<keyword evidence="10 14" id="KW-0472">Membrane</keyword>
<feature type="transmembrane region" description="Helical" evidence="14">
    <location>
        <begin position="300"/>
        <end position="321"/>
    </location>
</feature>
<comment type="subcellular location">
    <subcellularLocation>
        <location evidence="1">Cell membrane</location>
        <topology evidence="1">Multi-pass membrane protein</topology>
    </subcellularLocation>
</comment>
<feature type="transmembrane region" description="Helical" evidence="14">
    <location>
        <begin position="122"/>
        <end position="140"/>
    </location>
</feature>
<feature type="transmembrane region" description="Helical" evidence="14">
    <location>
        <begin position="69"/>
        <end position="90"/>
    </location>
</feature>
<feature type="transmembrane region" description="Helical" evidence="14">
    <location>
        <begin position="333"/>
        <end position="353"/>
    </location>
</feature>
<dbReference type="EMBL" id="JABAFY010000010">
    <property type="protein sequence ID" value="NME51725.1"/>
    <property type="molecule type" value="Genomic_DNA"/>
</dbReference>
<dbReference type="GO" id="GO:0006814">
    <property type="term" value="P:sodium ion transport"/>
    <property type="evidence" value="ECO:0007669"/>
    <property type="project" value="UniProtKB-KW"/>
</dbReference>
<evidence type="ECO:0000256" key="10">
    <source>
        <dbReference type="ARBA" id="ARBA00023136"/>
    </source>
</evidence>
<dbReference type="RefSeq" id="WP_168935183.1">
    <property type="nucleotide sequence ID" value="NZ_JABAFY010000010.1"/>
</dbReference>
<evidence type="ECO:0000256" key="1">
    <source>
        <dbReference type="ARBA" id="ARBA00004651"/>
    </source>
</evidence>
<protein>
    <submittedName>
        <fullName evidence="15">Sodium:solute symporter family protein</fullName>
    </submittedName>
</protein>
<reference evidence="15 16" key="1">
    <citation type="submission" date="2020-04" db="EMBL/GenBank/DDBJ databases">
        <authorList>
            <person name="Hitch T.C.A."/>
            <person name="Wylensek D."/>
            <person name="Clavel T."/>
        </authorList>
    </citation>
    <scope>NUCLEOTIDE SEQUENCE [LARGE SCALE GENOMIC DNA]</scope>
    <source>
        <strain evidence="15 16">PG-251-APC-1</strain>
    </source>
</reference>